<comment type="caution">
    <text evidence="2">The sequence shown here is derived from an EMBL/GenBank/DDBJ whole genome shotgun (WGS) entry which is preliminary data.</text>
</comment>
<feature type="transmembrane region" description="Helical" evidence="1">
    <location>
        <begin position="31"/>
        <end position="56"/>
    </location>
</feature>
<gene>
    <name evidence="2" type="ORF">Hsar01_03208</name>
</gene>
<dbReference type="EMBL" id="BAABRI010000019">
    <property type="protein sequence ID" value="GAA5483971.1"/>
    <property type="molecule type" value="Genomic_DNA"/>
</dbReference>
<feature type="transmembrane region" description="Helical" evidence="1">
    <location>
        <begin position="7"/>
        <end position="25"/>
    </location>
</feature>
<feature type="transmembrane region" description="Helical" evidence="1">
    <location>
        <begin position="76"/>
        <end position="96"/>
    </location>
</feature>
<feature type="transmembrane region" description="Helical" evidence="1">
    <location>
        <begin position="214"/>
        <end position="238"/>
    </location>
</feature>
<feature type="transmembrane region" description="Helical" evidence="1">
    <location>
        <begin position="102"/>
        <end position="125"/>
    </location>
</feature>
<proteinExistence type="predicted"/>
<sequence>MKEREKIVVTGLVVLMLLTWLGFAFHRSPDFAGSLWGGVLGISGALLMLVPLLYLFIKRIAPLKRIVTRYIPMPTLLRWHIYAGIIGPILVILHSGHKFESALGIVLTGMTLIVVVSGFIGRYLMSFISGEIRERKQALVELRREYDLLAAGGAGLNTLSPSGSPLRAVRSRLRSWLAPEVDPSAARTLRLVESIADLEYAIASNEKFKKAFGLWLKFHIVISLVLYLLLGLHVWAAIHFGLRWFS</sequence>
<accession>A0ABP9UQZ1</accession>
<dbReference type="RefSeq" id="WP_353568071.1">
    <property type="nucleotide sequence ID" value="NZ_BAABRI010000019.1"/>
</dbReference>
<reference evidence="2 3" key="1">
    <citation type="submission" date="2024-02" db="EMBL/GenBank/DDBJ databases">
        <title>Haloferula sargassicola NBRC 104335.</title>
        <authorList>
            <person name="Ichikawa N."/>
            <person name="Katano-Makiyama Y."/>
            <person name="Hidaka K."/>
        </authorList>
    </citation>
    <scope>NUCLEOTIDE SEQUENCE [LARGE SCALE GENOMIC DNA]</scope>
    <source>
        <strain evidence="2 3">NBRC 104335</strain>
    </source>
</reference>
<keyword evidence="1" id="KW-0472">Membrane</keyword>
<evidence type="ECO:0000313" key="3">
    <source>
        <dbReference type="Proteomes" id="UP001476282"/>
    </source>
</evidence>
<dbReference type="Proteomes" id="UP001476282">
    <property type="component" value="Unassembled WGS sequence"/>
</dbReference>
<keyword evidence="1" id="KW-1133">Transmembrane helix</keyword>
<evidence type="ECO:0000256" key="1">
    <source>
        <dbReference type="SAM" id="Phobius"/>
    </source>
</evidence>
<protein>
    <recommendedName>
        <fullName evidence="4">Iron reductase</fullName>
    </recommendedName>
</protein>
<keyword evidence="1" id="KW-0812">Transmembrane</keyword>
<keyword evidence="3" id="KW-1185">Reference proteome</keyword>
<name>A0ABP9UQZ1_9BACT</name>
<evidence type="ECO:0000313" key="2">
    <source>
        <dbReference type="EMBL" id="GAA5483971.1"/>
    </source>
</evidence>
<evidence type="ECO:0008006" key="4">
    <source>
        <dbReference type="Google" id="ProtNLM"/>
    </source>
</evidence>
<organism evidence="2 3">
    <name type="scientific">Haloferula sargassicola</name>
    <dbReference type="NCBI Taxonomy" id="490096"/>
    <lineage>
        <taxon>Bacteria</taxon>
        <taxon>Pseudomonadati</taxon>
        <taxon>Verrucomicrobiota</taxon>
        <taxon>Verrucomicrobiia</taxon>
        <taxon>Verrucomicrobiales</taxon>
        <taxon>Verrucomicrobiaceae</taxon>
        <taxon>Haloferula</taxon>
    </lineage>
</organism>